<evidence type="ECO:0000313" key="3">
    <source>
        <dbReference type="EMBL" id="MEK7952451.1"/>
    </source>
</evidence>
<protein>
    <submittedName>
        <fullName evidence="3">Gfo/Idh/MocA family oxidoreductase</fullName>
    </submittedName>
</protein>
<dbReference type="Gene3D" id="3.30.360.10">
    <property type="entry name" value="Dihydrodipicolinate Reductase, domain 2"/>
    <property type="match status" value="1"/>
</dbReference>
<dbReference type="InterPro" id="IPR000683">
    <property type="entry name" value="Gfo/Idh/MocA-like_OxRdtase_N"/>
</dbReference>
<gene>
    <name evidence="3" type="ORF">WKV53_18205</name>
</gene>
<dbReference type="InterPro" id="IPR055170">
    <property type="entry name" value="GFO_IDH_MocA-like_dom"/>
</dbReference>
<dbReference type="SUPFAM" id="SSF51735">
    <property type="entry name" value="NAD(P)-binding Rossmann-fold domains"/>
    <property type="match status" value="1"/>
</dbReference>
<comment type="caution">
    <text evidence="3">The sequence shown here is derived from an EMBL/GenBank/DDBJ whole genome shotgun (WGS) entry which is preliminary data.</text>
</comment>
<evidence type="ECO:0000313" key="4">
    <source>
        <dbReference type="Proteomes" id="UP001371305"/>
    </source>
</evidence>
<reference evidence="3 4" key="1">
    <citation type="submission" date="2024-04" db="EMBL/GenBank/DDBJ databases">
        <title>Luteolibacter sp. isolated from soil.</title>
        <authorList>
            <person name="An J."/>
        </authorList>
    </citation>
    <scope>NUCLEOTIDE SEQUENCE [LARGE SCALE GENOMIC DNA]</scope>
    <source>
        <strain evidence="3 4">Y139</strain>
    </source>
</reference>
<proteinExistence type="predicted"/>
<dbReference type="EMBL" id="JBBUKT010000007">
    <property type="protein sequence ID" value="MEK7952451.1"/>
    <property type="molecule type" value="Genomic_DNA"/>
</dbReference>
<dbReference type="Pfam" id="PF22725">
    <property type="entry name" value="GFO_IDH_MocA_C3"/>
    <property type="match status" value="1"/>
</dbReference>
<evidence type="ECO:0000259" key="1">
    <source>
        <dbReference type="Pfam" id="PF01408"/>
    </source>
</evidence>
<accession>A0ABU9AXI0</accession>
<organism evidence="3 4">
    <name type="scientific">Luteolibacter soli</name>
    <dbReference type="NCBI Taxonomy" id="3135280"/>
    <lineage>
        <taxon>Bacteria</taxon>
        <taxon>Pseudomonadati</taxon>
        <taxon>Verrucomicrobiota</taxon>
        <taxon>Verrucomicrobiia</taxon>
        <taxon>Verrucomicrobiales</taxon>
        <taxon>Verrucomicrobiaceae</taxon>
        <taxon>Luteolibacter</taxon>
    </lineage>
</organism>
<dbReference type="PANTHER" id="PTHR43708">
    <property type="entry name" value="CONSERVED EXPRESSED OXIDOREDUCTASE (EUROFUNG)"/>
    <property type="match status" value="1"/>
</dbReference>
<dbReference type="Gene3D" id="3.40.50.720">
    <property type="entry name" value="NAD(P)-binding Rossmann-like Domain"/>
    <property type="match status" value="1"/>
</dbReference>
<feature type="domain" description="GFO/IDH/MocA-like oxidoreductase" evidence="2">
    <location>
        <begin position="146"/>
        <end position="278"/>
    </location>
</feature>
<dbReference type="Proteomes" id="UP001371305">
    <property type="component" value="Unassembled WGS sequence"/>
</dbReference>
<sequence>MNRKLRMGMVGGGRGAFIGGVHRMAANLDGKIELVAGCFSSDPEKSRLSGEDFFLDPARVYTSYEEMAQKEAALPVGERIDFVSVVVRNNLHVPVAKAFLKAGINVICDKPLAFSLAEAKEFAEVVKKSGKVFALTHNYTGYPMVKEARAIVKSGKLGRLLKIVAEYPQGYAASAFKDAADGAISNWRMDPNTSGVSNCIGDIGTHAENLARYITGLEIEELAAELTTFIPGRQLDDDGNILVRYEQGVKGIIYASQVSSGDENNLNIRVYGTEGSIEWHQEHPNELIVKWLDKPRETWRRGNTYNGAEASGVTRLPFGHPEAFIEAFANVYLAAGEAIRDEVQGKFPRPEGYDFPTVDDGIAGMAFIEAAVTSSKNNAAWTKPGH</sequence>
<name>A0ABU9AXI0_9BACT</name>
<dbReference type="PANTHER" id="PTHR43708:SF3">
    <property type="entry name" value="OXIDOREDUCTASE"/>
    <property type="match status" value="1"/>
</dbReference>
<dbReference type="RefSeq" id="WP_341406208.1">
    <property type="nucleotide sequence ID" value="NZ_JBBUKT010000007.1"/>
</dbReference>
<dbReference type="InterPro" id="IPR036291">
    <property type="entry name" value="NAD(P)-bd_dom_sf"/>
</dbReference>
<dbReference type="InterPro" id="IPR051317">
    <property type="entry name" value="Gfo/Idh/MocA_oxidoreduct"/>
</dbReference>
<dbReference type="Pfam" id="PF01408">
    <property type="entry name" value="GFO_IDH_MocA"/>
    <property type="match status" value="1"/>
</dbReference>
<feature type="domain" description="Gfo/Idh/MocA-like oxidoreductase N-terminal" evidence="1">
    <location>
        <begin position="5"/>
        <end position="136"/>
    </location>
</feature>
<evidence type="ECO:0000259" key="2">
    <source>
        <dbReference type="Pfam" id="PF22725"/>
    </source>
</evidence>
<dbReference type="SUPFAM" id="SSF55347">
    <property type="entry name" value="Glyceraldehyde-3-phosphate dehydrogenase-like, C-terminal domain"/>
    <property type="match status" value="1"/>
</dbReference>
<keyword evidence="4" id="KW-1185">Reference proteome</keyword>